<accession>A0AAD6YU17</accession>
<name>A0AAD6YU17_9AGAR</name>
<evidence type="ECO:0000313" key="3">
    <source>
        <dbReference type="Proteomes" id="UP001219525"/>
    </source>
</evidence>
<evidence type="ECO:0000313" key="2">
    <source>
        <dbReference type="EMBL" id="KAJ7229779.1"/>
    </source>
</evidence>
<comment type="caution">
    <text evidence="2">The sequence shown here is derived from an EMBL/GenBank/DDBJ whole genome shotgun (WGS) entry which is preliminary data.</text>
</comment>
<proteinExistence type="predicted"/>
<feature type="compositionally biased region" description="Basic and acidic residues" evidence="1">
    <location>
        <begin position="65"/>
        <end position="96"/>
    </location>
</feature>
<evidence type="ECO:0000256" key="1">
    <source>
        <dbReference type="SAM" id="MobiDB-lite"/>
    </source>
</evidence>
<dbReference type="Proteomes" id="UP001219525">
    <property type="component" value="Unassembled WGS sequence"/>
</dbReference>
<dbReference type="AlphaFoldDB" id="A0AAD6YU17"/>
<protein>
    <submittedName>
        <fullName evidence="2">Uncharacterized protein</fullName>
    </submittedName>
</protein>
<gene>
    <name evidence="2" type="ORF">GGX14DRAFT_383743</name>
</gene>
<organism evidence="2 3">
    <name type="scientific">Mycena pura</name>
    <dbReference type="NCBI Taxonomy" id="153505"/>
    <lineage>
        <taxon>Eukaryota</taxon>
        <taxon>Fungi</taxon>
        <taxon>Dikarya</taxon>
        <taxon>Basidiomycota</taxon>
        <taxon>Agaricomycotina</taxon>
        <taxon>Agaricomycetes</taxon>
        <taxon>Agaricomycetidae</taxon>
        <taxon>Agaricales</taxon>
        <taxon>Marasmiineae</taxon>
        <taxon>Mycenaceae</taxon>
        <taxon>Mycena</taxon>
    </lineage>
</organism>
<sequence length="287" mass="31280">MHRPMWLRYRRELQGAEAVARAAPTVPIALIPKPVVLVPERCVACARRRHVEHEAAAALREDARVDQREVRRDQRPGGRRAMESSRARSAAGERVRRCGKRSSGGSGRVEAGGDVAAVAAATKGNQLFEQDIERLNLRLRLTVNSELGYYGPGFGDMRANSPARSCAAPYAGASLAKLLCPSLLPEGSWSEGEWMAQGWKLAWTRLESLRAAVLKEACTAAIRLAAGMKGSHSSVQCLKKICFHWAWIGVKMGVKGNAGLELACKESTTPEARLQRACRRNTALSVT</sequence>
<reference evidence="2" key="1">
    <citation type="submission" date="2023-03" db="EMBL/GenBank/DDBJ databases">
        <title>Massive genome expansion in bonnet fungi (Mycena s.s.) driven by repeated elements and novel gene families across ecological guilds.</title>
        <authorList>
            <consortium name="Lawrence Berkeley National Laboratory"/>
            <person name="Harder C.B."/>
            <person name="Miyauchi S."/>
            <person name="Viragh M."/>
            <person name="Kuo A."/>
            <person name="Thoen E."/>
            <person name="Andreopoulos B."/>
            <person name="Lu D."/>
            <person name="Skrede I."/>
            <person name="Drula E."/>
            <person name="Henrissat B."/>
            <person name="Morin E."/>
            <person name="Kohler A."/>
            <person name="Barry K."/>
            <person name="LaButti K."/>
            <person name="Morin E."/>
            <person name="Salamov A."/>
            <person name="Lipzen A."/>
            <person name="Mereny Z."/>
            <person name="Hegedus B."/>
            <person name="Baldrian P."/>
            <person name="Stursova M."/>
            <person name="Weitz H."/>
            <person name="Taylor A."/>
            <person name="Grigoriev I.V."/>
            <person name="Nagy L.G."/>
            <person name="Martin F."/>
            <person name="Kauserud H."/>
        </authorList>
    </citation>
    <scope>NUCLEOTIDE SEQUENCE</scope>
    <source>
        <strain evidence="2">9144</strain>
    </source>
</reference>
<dbReference type="EMBL" id="JARJCW010000001">
    <property type="protein sequence ID" value="KAJ7229779.1"/>
    <property type="molecule type" value="Genomic_DNA"/>
</dbReference>
<keyword evidence="3" id="KW-1185">Reference proteome</keyword>
<feature type="region of interest" description="Disordered" evidence="1">
    <location>
        <begin position="65"/>
        <end position="110"/>
    </location>
</feature>